<dbReference type="CDD" id="cd10941">
    <property type="entry name" value="CE4_PuuE_HpPgdA_like_2"/>
    <property type="match status" value="1"/>
</dbReference>
<sequence length="285" mass="32513">MSVDVEEYYHAHSLEQQFPRDIWNSLEGRAERSTNRLLDMFDEFKIKSTFFVLGTVAERFPSLIREMVQRGHEVASHGLDHHRAYDQEPKVFHADISTAKSILEDTIGIEVMGYRAASFSIGPANWWAYDVLEEVGYKYSSSLCNGRFDRSDIAIPASPFIPARGNLVEIPVTTVPVFNRQFPTGGGSFRLLPYSIFKNSLGKAVNSKGAKPLIFYCHPWEIDPSQPVAKVNLKTRWRHYGNLGRMEKKLARALSDFSWGRMKDVFEDVINVTSNNAVSDRMREK</sequence>
<dbReference type="PROSITE" id="PS51677">
    <property type="entry name" value="NODB"/>
    <property type="match status" value="1"/>
</dbReference>
<dbReference type="NCBIfam" id="TIGR03006">
    <property type="entry name" value="pepcterm_polyde"/>
    <property type="match status" value="1"/>
</dbReference>
<evidence type="ECO:0000313" key="7">
    <source>
        <dbReference type="Proteomes" id="UP000476030"/>
    </source>
</evidence>
<dbReference type="SUPFAM" id="SSF88713">
    <property type="entry name" value="Glycoside hydrolase/deacetylase"/>
    <property type="match status" value="1"/>
</dbReference>
<protein>
    <recommendedName>
        <fullName evidence="3">Chitooligosaccharide deacetylase</fullName>
    </recommendedName>
    <alternativeName>
        <fullName evidence="4">Nodulation protein B</fullName>
    </alternativeName>
</protein>
<dbReference type="Proteomes" id="UP000476030">
    <property type="component" value="Unassembled WGS sequence"/>
</dbReference>
<evidence type="ECO:0000256" key="2">
    <source>
        <dbReference type="ARBA" id="ARBA00010973"/>
    </source>
</evidence>
<feature type="domain" description="NodB homology" evidence="5">
    <location>
        <begin position="20"/>
        <end position="285"/>
    </location>
</feature>
<dbReference type="PANTHER" id="PTHR47561:SF1">
    <property type="entry name" value="POLYSACCHARIDE DEACETYLASE FAMILY PROTEIN (AFU_ORTHOLOGUE AFUA_6G05030)"/>
    <property type="match status" value="1"/>
</dbReference>
<dbReference type="InterPro" id="IPR045235">
    <property type="entry name" value="PuuE_HpPgdA-like"/>
</dbReference>
<dbReference type="GO" id="GO:0005975">
    <property type="term" value="P:carbohydrate metabolic process"/>
    <property type="evidence" value="ECO:0007669"/>
    <property type="project" value="InterPro"/>
</dbReference>
<evidence type="ECO:0000256" key="3">
    <source>
        <dbReference type="ARBA" id="ARBA00020071"/>
    </source>
</evidence>
<dbReference type="Gene3D" id="3.20.20.370">
    <property type="entry name" value="Glycoside hydrolase/deacetylase"/>
    <property type="match status" value="1"/>
</dbReference>
<dbReference type="EMBL" id="WTUW01000009">
    <property type="protein sequence ID" value="MZR32405.1"/>
    <property type="molecule type" value="Genomic_DNA"/>
</dbReference>
<evidence type="ECO:0000259" key="5">
    <source>
        <dbReference type="PROSITE" id="PS51677"/>
    </source>
</evidence>
<organism evidence="6 7">
    <name type="scientific">Sneathiella litorea</name>
    <dbReference type="NCBI Taxonomy" id="2606216"/>
    <lineage>
        <taxon>Bacteria</taxon>
        <taxon>Pseudomonadati</taxon>
        <taxon>Pseudomonadota</taxon>
        <taxon>Alphaproteobacteria</taxon>
        <taxon>Sneathiellales</taxon>
        <taxon>Sneathiellaceae</taxon>
        <taxon>Sneathiella</taxon>
    </lineage>
</organism>
<keyword evidence="7" id="KW-1185">Reference proteome</keyword>
<comment type="caution">
    <text evidence="6">The sequence shown here is derived from an EMBL/GenBank/DDBJ whole genome shotgun (WGS) entry which is preliminary data.</text>
</comment>
<gene>
    <name evidence="6" type="ORF">GQE98_17325</name>
</gene>
<dbReference type="PANTHER" id="PTHR47561">
    <property type="entry name" value="POLYSACCHARIDE DEACETYLASE FAMILY PROTEIN (AFU_ORTHOLOGUE AFUA_6G05030)"/>
    <property type="match status" value="1"/>
</dbReference>
<accession>A0A6L8WBF7</accession>
<evidence type="ECO:0000256" key="4">
    <source>
        <dbReference type="ARBA" id="ARBA00032976"/>
    </source>
</evidence>
<evidence type="ECO:0000313" key="6">
    <source>
        <dbReference type="EMBL" id="MZR32405.1"/>
    </source>
</evidence>
<dbReference type="AlphaFoldDB" id="A0A6L8WBF7"/>
<dbReference type="GO" id="GO:0016810">
    <property type="term" value="F:hydrolase activity, acting on carbon-nitrogen (but not peptide) bonds"/>
    <property type="evidence" value="ECO:0007669"/>
    <property type="project" value="InterPro"/>
</dbReference>
<evidence type="ECO:0000256" key="1">
    <source>
        <dbReference type="ARBA" id="ARBA00003236"/>
    </source>
</evidence>
<dbReference type="InterPro" id="IPR002509">
    <property type="entry name" value="NODB_dom"/>
</dbReference>
<dbReference type="InterPro" id="IPR022560">
    <property type="entry name" value="DUF3473"/>
</dbReference>
<name>A0A6L8WBF7_9PROT</name>
<dbReference type="InterPro" id="IPR014344">
    <property type="entry name" value="XrtA_polysacc_deacetyl"/>
</dbReference>
<dbReference type="Pfam" id="PF01522">
    <property type="entry name" value="Polysacc_deac_1"/>
    <property type="match status" value="1"/>
</dbReference>
<dbReference type="InterPro" id="IPR011330">
    <property type="entry name" value="Glyco_hydro/deAcase_b/a-brl"/>
</dbReference>
<dbReference type="Pfam" id="PF11959">
    <property type="entry name" value="DUF3473"/>
    <property type="match status" value="1"/>
</dbReference>
<proteinExistence type="inferred from homology"/>
<comment type="function">
    <text evidence="1">Is involved in generating a small heat-stable compound (Nod), an acylated oligomer of N-acetylglucosamine, that stimulates mitosis in various plant protoplasts.</text>
</comment>
<comment type="similarity">
    <text evidence="2">Belongs to the polysaccharide deacetylase family.</text>
</comment>
<reference evidence="6 7" key="1">
    <citation type="submission" date="2019-12" db="EMBL/GenBank/DDBJ databases">
        <title>Snethiella sp. nov. sp. isolated from sea sand.</title>
        <authorList>
            <person name="Kim J."/>
            <person name="Jeong S.E."/>
            <person name="Jung H.S."/>
            <person name="Jeon C.O."/>
        </authorList>
    </citation>
    <scope>NUCLEOTIDE SEQUENCE [LARGE SCALE GENOMIC DNA]</scope>
    <source>
        <strain evidence="6 7">DP05</strain>
    </source>
</reference>